<evidence type="ECO:0000313" key="2">
    <source>
        <dbReference type="Proteomes" id="UP001445732"/>
    </source>
</evidence>
<organism evidence="1 2">
    <name type="scientific">Brevundimonas aurifodinae</name>
    <dbReference type="NCBI Taxonomy" id="1508312"/>
    <lineage>
        <taxon>Bacteria</taxon>
        <taxon>Pseudomonadati</taxon>
        <taxon>Pseudomonadota</taxon>
        <taxon>Alphaproteobacteria</taxon>
        <taxon>Caulobacterales</taxon>
        <taxon>Caulobacteraceae</taxon>
        <taxon>Brevundimonas</taxon>
    </lineage>
</organism>
<name>A0ABV1NN90_9CAUL</name>
<comment type="caution">
    <text evidence="1">The sequence shown here is derived from an EMBL/GenBank/DDBJ whole genome shotgun (WGS) entry which is preliminary data.</text>
</comment>
<keyword evidence="2" id="KW-1185">Reference proteome</keyword>
<accession>A0ABV1NN90</accession>
<dbReference type="RefSeq" id="WP_349684256.1">
    <property type="nucleotide sequence ID" value="NZ_JBEGDD010000005.1"/>
</dbReference>
<reference evidence="1 2" key="1">
    <citation type="submission" date="2024-06" db="EMBL/GenBank/DDBJ databases">
        <title>Brevundimonas sp. C11.</title>
        <authorList>
            <person name="Maltman C."/>
        </authorList>
    </citation>
    <scope>NUCLEOTIDE SEQUENCE [LARGE SCALE GENOMIC DNA]</scope>
    <source>
        <strain evidence="1 2">C11</strain>
    </source>
</reference>
<evidence type="ECO:0008006" key="3">
    <source>
        <dbReference type="Google" id="ProtNLM"/>
    </source>
</evidence>
<gene>
    <name evidence="1" type="ORF">ABN401_07700</name>
</gene>
<sequence>MNGVSTVTLGDLIKAALTGQPYHQARLGREARRYSRRLSLARCRDLPEDLHEDIFSQAFVELFQSDPGALARLGGKPLFRRAVLAAIRAVRASYSPPGHRTRSNALVHRHRVAAEDIGRIVDEDTIERCMAGDGPERSLDFNLLPDPDAATIVQRLQDRRKIDDTLRHAAPEVARAMRLIHLNDEPLEAAAADVRLSRFVLGRRIKVFCAEWRAAA</sequence>
<evidence type="ECO:0000313" key="1">
    <source>
        <dbReference type="EMBL" id="MEQ7155094.1"/>
    </source>
</evidence>
<protein>
    <recommendedName>
        <fullName evidence="3">Sigma-70 family RNA polymerase sigma factor</fullName>
    </recommendedName>
</protein>
<dbReference type="Proteomes" id="UP001445732">
    <property type="component" value="Unassembled WGS sequence"/>
</dbReference>
<dbReference type="EMBL" id="JBEGDD010000005">
    <property type="protein sequence ID" value="MEQ7155094.1"/>
    <property type="molecule type" value="Genomic_DNA"/>
</dbReference>
<proteinExistence type="predicted"/>